<evidence type="ECO:0000313" key="2">
    <source>
        <dbReference type="EMBL" id="KKS70188.1"/>
    </source>
</evidence>
<evidence type="ECO:0000256" key="1">
    <source>
        <dbReference type="SAM" id="Phobius"/>
    </source>
</evidence>
<keyword evidence="1" id="KW-0472">Membrane</keyword>
<proteinExistence type="predicted"/>
<feature type="transmembrane region" description="Helical" evidence="1">
    <location>
        <begin position="21"/>
        <end position="42"/>
    </location>
</feature>
<comment type="caution">
    <text evidence="2">The sequence shown here is derived from an EMBL/GenBank/DDBJ whole genome shotgun (WGS) entry which is preliminary data.</text>
</comment>
<protein>
    <submittedName>
        <fullName evidence="2">Uncharacterized protein</fullName>
    </submittedName>
</protein>
<feature type="transmembrane region" description="Helical" evidence="1">
    <location>
        <begin position="48"/>
        <end position="64"/>
    </location>
</feature>
<sequence length="130" mass="15804">MPRLQKTHNGLHPHHVYQLEVIFLFFVGFCLFFAYFLIMDYYRLDMAVAQWYFVAPWTAIYTLWCLRLRTNIPSEERISPLKRPILHWVLFGLVLLAYQLEPVNLARFYSFDITFFIFTIFLADSYWDFI</sequence>
<gene>
    <name evidence="2" type="ORF">UV42_C0066G0008</name>
</gene>
<organism evidence="2 3">
    <name type="scientific">Candidatus Magasanikbacteria bacterium GW2011_GWE2_42_7</name>
    <dbReference type="NCBI Taxonomy" id="1619052"/>
    <lineage>
        <taxon>Bacteria</taxon>
        <taxon>Candidatus Magasanikiibacteriota</taxon>
    </lineage>
</organism>
<keyword evidence="1" id="KW-0812">Transmembrane</keyword>
<keyword evidence="1" id="KW-1133">Transmembrane helix</keyword>
<dbReference type="EMBL" id="LCEK01000066">
    <property type="protein sequence ID" value="KKS70188.1"/>
    <property type="molecule type" value="Genomic_DNA"/>
</dbReference>
<feature type="transmembrane region" description="Helical" evidence="1">
    <location>
        <begin position="85"/>
        <end position="100"/>
    </location>
</feature>
<name>A0A0G1E6L1_9BACT</name>
<evidence type="ECO:0000313" key="3">
    <source>
        <dbReference type="Proteomes" id="UP000033867"/>
    </source>
</evidence>
<dbReference type="Proteomes" id="UP000033867">
    <property type="component" value="Unassembled WGS sequence"/>
</dbReference>
<feature type="transmembrane region" description="Helical" evidence="1">
    <location>
        <begin position="106"/>
        <end position="127"/>
    </location>
</feature>
<accession>A0A0G1E6L1</accession>
<dbReference type="AlphaFoldDB" id="A0A0G1E6L1"/>
<reference evidence="2 3" key="1">
    <citation type="journal article" date="2015" name="Nature">
        <title>rRNA introns, odd ribosomes, and small enigmatic genomes across a large radiation of phyla.</title>
        <authorList>
            <person name="Brown C.T."/>
            <person name="Hug L.A."/>
            <person name="Thomas B.C."/>
            <person name="Sharon I."/>
            <person name="Castelle C.J."/>
            <person name="Singh A."/>
            <person name="Wilkins M.J."/>
            <person name="Williams K.H."/>
            <person name="Banfield J.F."/>
        </authorList>
    </citation>
    <scope>NUCLEOTIDE SEQUENCE [LARGE SCALE GENOMIC DNA]</scope>
</reference>